<keyword evidence="3" id="KW-1185">Reference proteome</keyword>
<name>A0A8E0TSL2_9CAUL</name>
<accession>A0A8E0TSL2</accession>
<comment type="caution">
    <text evidence="2">The sequence shown here is derived from an EMBL/GenBank/DDBJ whole genome shotgun (WGS) entry which is preliminary data.</text>
</comment>
<dbReference type="RefSeq" id="WP_021698686.1">
    <property type="nucleotide sequence ID" value="NZ_BATC01000091.1"/>
</dbReference>
<dbReference type="GO" id="GO:0016746">
    <property type="term" value="F:acyltransferase activity"/>
    <property type="evidence" value="ECO:0007669"/>
    <property type="project" value="UniProtKB-KW"/>
</dbReference>
<protein>
    <submittedName>
        <fullName evidence="2">Acyltransferase family protein</fullName>
    </submittedName>
</protein>
<dbReference type="OrthoDB" id="1113830at2"/>
<sequence>MVLAAAPHIVDQLIAERAPRLTRSLVWPVVKPVLYGLLSYAPARSMADAVAVRSGVDALAYVADLLDLEVSALLLERLPQTGRCIVVANHPTGIADGLAVHEAVRRVRDDAIYFANADALRVSPRLGEVVIPVEWVETKRTREKTRATLEAARRAFEEERCVVMFPAGRLARVSKNGSLTDPQWAATAVSLARKYEAPIIPIHVSGPYSKLFHLFDRYSAEMRDITLFHEMLNKRGKPYRLIVGKPVDARRLDTDAARATYALKAFTERTLASQPDADFA</sequence>
<keyword evidence="2" id="KW-0012">Acyltransferase</keyword>
<dbReference type="Proteomes" id="UP000016569">
    <property type="component" value="Unassembled WGS sequence"/>
</dbReference>
<gene>
    <name evidence="2" type="ORF">MBEBAB_2842</name>
</gene>
<dbReference type="Pfam" id="PF01553">
    <property type="entry name" value="Acyltransferase"/>
    <property type="match status" value="1"/>
</dbReference>
<organism evidence="2 3">
    <name type="scientific">Brevundimonas abyssalis TAR-001</name>
    <dbReference type="NCBI Taxonomy" id="1391729"/>
    <lineage>
        <taxon>Bacteria</taxon>
        <taxon>Pseudomonadati</taxon>
        <taxon>Pseudomonadota</taxon>
        <taxon>Alphaproteobacteria</taxon>
        <taxon>Caulobacterales</taxon>
        <taxon>Caulobacteraceae</taxon>
        <taxon>Brevundimonas</taxon>
    </lineage>
</organism>
<dbReference type="AlphaFoldDB" id="A0A8E0TSL2"/>
<dbReference type="SMART" id="SM00563">
    <property type="entry name" value="PlsC"/>
    <property type="match status" value="1"/>
</dbReference>
<dbReference type="InterPro" id="IPR002123">
    <property type="entry name" value="Plipid/glycerol_acylTrfase"/>
</dbReference>
<dbReference type="SUPFAM" id="SSF69593">
    <property type="entry name" value="Glycerol-3-phosphate (1)-acyltransferase"/>
    <property type="match status" value="1"/>
</dbReference>
<proteinExistence type="predicted"/>
<evidence type="ECO:0000313" key="2">
    <source>
        <dbReference type="EMBL" id="GAD60592.1"/>
    </source>
</evidence>
<reference evidence="3" key="1">
    <citation type="journal article" date="2013" name="Genome Announc.">
        <title>Draft Genome Sequence of the Dimorphic Prosthecate Bacterium Brevundimonas abyssalis TAR-001T.</title>
        <authorList>
            <person name="Tsubouchi T."/>
            <person name="Nishi S."/>
            <person name="Usui K."/>
            <person name="Shimane Y."/>
            <person name="Takaki Y."/>
            <person name="Maruyama T."/>
            <person name="Hatada Y."/>
        </authorList>
    </citation>
    <scope>NUCLEOTIDE SEQUENCE [LARGE SCALE GENOMIC DNA]</scope>
    <source>
        <strain evidence="3">TAR-001</strain>
    </source>
</reference>
<evidence type="ECO:0000259" key="1">
    <source>
        <dbReference type="SMART" id="SM00563"/>
    </source>
</evidence>
<feature type="domain" description="Phospholipid/glycerol acyltransferase" evidence="1">
    <location>
        <begin position="84"/>
        <end position="207"/>
    </location>
</feature>
<keyword evidence="2" id="KW-0808">Transferase</keyword>
<evidence type="ECO:0000313" key="3">
    <source>
        <dbReference type="Proteomes" id="UP000016569"/>
    </source>
</evidence>
<dbReference type="EMBL" id="BATC01000091">
    <property type="protein sequence ID" value="GAD60592.1"/>
    <property type="molecule type" value="Genomic_DNA"/>
</dbReference>